<proteinExistence type="predicted"/>
<protein>
    <submittedName>
        <fullName evidence="1">Uncharacterized protein</fullName>
    </submittedName>
</protein>
<sequence length="61" mass="6284">MIMVRGSLAIITTRATGTVKVDVALTTAFHGMTTLAAWGELAVTDTRVSLEGPGVVVVRAA</sequence>
<organism evidence="1 2">
    <name type="scientific">Acidipropionibacterium virtanenii</name>
    <dbReference type="NCBI Taxonomy" id="2057246"/>
    <lineage>
        <taxon>Bacteria</taxon>
        <taxon>Bacillati</taxon>
        <taxon>Actinomycetota</taxon>
        <taxon>Actinomycetes</taxon>
        <taxon>Propionibacteriales</taxon>
        <taxon>Propionibacteriaceae</taxon>
        <taxon>Acidipropionibacterium</taxon>
    </lineage>
</organism>
<gene>
    <name evidence="1" type="ORF">JS278_02718</name>
</gene>
<evidence type="ECO:0000313" key="1">
    <source>
        <dbReference type="EMBL" id="AXE39853.1"/>
    </source>
</evidence>
<name>A0A344UX55_9ACTN</name>
<dbReference type="Proteomes" id="UP000251995">
    <property type="component" value="Chromosome"/>
</dbReference>
<dbReference type="EMBL" id="CP025198">
    <property type="protein sequence ID" value="AXE39853.1"/>
    <property type="molecule type" value="Genomic_DNA"/>
</dbReference>
<dbReference type="AlphaFoldDB" id="A0A344UX55"/>
<accession>A0A344UX55</accession>
<dbReference type="KEGG" id="acij:JS278_02718"/>
<evidence type="ECO:0000313" key="2">
    <source>
        <dbReference type="Proteomes" id="UP000251995"/>
    </source>
</evidence>
<reference evidence="1 2" key="1">
    <citation type="submission" date="2017-12" db="EMBL/GenBank/DDBJ databases">
        <title>The whole genome sequence of the Acidipropionibacterium virtanenii sp. nov. type strain JS278.</title>
        <authorList>
            <person name="Laine P."/>
            <person name="Deptula P."/>
            <person name="Varmanen P."/>
            <person name="Auvinen P."/>
        </authorList>
    </citation>
    <scope>NUCLEOTIDE SEQUENCE [LARGE SCALE GENOMIC DNA]</scope>
    <source>
        <strain evidence="1 2">JS278</strain>
    </source>
</reference>
<keyword evidence="2" id="KW-1185">Reference proteome</keyword>